<evidence type="ECO:0000256" key="1">
    <source>
        <dbReference type="ARBA" id="ARBA00012513"/>
    </source>
</evidence>
<protein>
    <recommendedName>
        <fullName evidence="1">non-specific serine/threonine protein kinase</fullName>
        <ecNumber evidence="1">2.7.11.1</ecNumber>
    </recommendedName>
</protein>
<keyword evidence="5" id="KW-0418">Kinase</keyword>
<gene>
    <name evidence="12" type="ORF">AAFC00_003603</name>
</gene>
<accession>A0ABR3PF42</accession>
<dbReference type="Proteomes" id="UP001562354">
    <property type="component" value="Unassembled WGS sequence"/>
</dbReference>
<dbReference type="PROSITE" id="PS00108">
    <property type="entry name" value="PROTEIN_KINASE_ST"/>
    <property type="match status" value="1"/>
</dbReference>
<dbReference type="PROSITE" id="PS50011">
    <property type="entry name" value="PROTEIN_KINASE_DOM"/>
    <property type="match status" value="1"/>
</dbReference>
<feature type="compositionally biased region" description="Polar residues" evidence="10">
    <location>
        <begin position="508"/>
        <end position="517"/>
    </location>
</feature>
<keyword evidence="13" id="KW-1185">Reference proteome</keyword>
<feature type="compositionally biased region" description="Low complexity" evidence="10">
    <location>
        <begin position="653"/>
        <end position="667"/>
    </location>
</feature>
<name>A0ABR3PF42_9PEZI</name>
<evidence type="ECO:0000256" key="9">
    <source>
        <dbReference type="SAM" id="Coils"/>
    </source>
</evidence>
<evidence type="ECO:0000259" key="11">
    <source>
        <dbReference type="PROSITE" id="PS50011"/>
    </source>
</evidence>
<dbReference type="EC" id="2.7.11.1" evidence="1"/>
<feature type="region of interest" description="Disordered" evidence="10">
    <location>
        <begin position="508"/>
        <end position="629"/>
    </location>
</feature>
<evidence type="ECO:0000256" key="10">
    <source>
        <dbReference type="SAM" id="MobiDB-lite"/>
    </source>
</evidence>
<dbReference type="Gene3D" id="1.10.510.10">
    <property type="entry name" value="Transferase(Phosphotransferase) domain 1"/>
    <property type="match status" value="1"/>
</dbReference>
<evidence type="ECO:0000313" key="13">
    <source>
        <dbReference type="Proteomes" id="UP001562354"/>
    </source>
</evidence>
<dbReference type="InterPro" id="IPR011009">
    <property type="entry name" value="Kinase-like_dom_sf"/>
</dbReference>
<dbReference type="SUPFAM" id="SSF56112">
    <property type="entry name" value="Protein kinase-like (PK-like)"/>
    <property type="match status" value="1"/>
</dbReference>
<evidence type="ECO:0000256" key="2">
    <source>
        <dbReference type="ARBA" id="ARBA00022527"/>
    </source>
</evidence>
<evidence type="ECO:0000256" key="8">
    <source>
        <dbReference type="ARBA" id="ARBA00048679"/>
    </source>
</evidence>
<evidence type="ECO:0000256" key="6">
    <source>
        <dbReference type="ARBA" id="ARBA00022840"/>
    </source>
</evidence>
<evidence type="ECO:0000256" key="3">
    <source>
        <dbReference type="ARBA" id="ARBA00022679"/>
    </source>
</evidence>
<comment type="catalytic activity">
    <reaction evidence="7">
        <text>L-threonyl-[protein] + ATP = O-phospho-L-threonyl-[protein] + ADP + H(+)</text>
        <dbReference type="Rhea" id="RHEA:46608"/>
        <dbReference type="Rhea" id="RHEA-COMP:11060"/>
        <dbReference type="Rhea" id="RHEA-COMP:11605"/>
        <dbReference type="ChEBI" id="CHEBI:15378"/>
        <dbReference type="ChEBI" id="CHEBI:30013"/>
        <dbReference type="ChEBI" id="CHEBI:30616"/>
        <dbReference type="ChEBI" id="CHEBI:61977"/>
        <dbReference type="ChEBI" id="CHEBI:456216"/>
        <dbReference type="EC" id="2.7.11.1"/>
    </reaction>
</comment>
<feature type="compositionally biased region" description="Acidic residues" evidence="10">
    <location>
        <begin position="547"/>
        <end position="558"/>
    </location>
</feature>
<keyword evidence="2" id="KW-0723">Serine/threonine-protein kinase</keyword>
<dbReference type="EMBL" id="JBFMKM010000008">
    <property type="protein sequence ID" value="KAL1304639.1"/>
    <property type="molecule type" value="Genomic_DNA"/>
</dbReference>
<evidence type="ECO:0000256" key="5">
    <source>
        <dbReference type="ARBA" id="ARBA00022777"/>
    </source>
</evidence>
<dbReference type="InterPro" id="IPR051131">
    <property type="entry name" value="NEK_Ser/Thr_kinase_NIMA"/>
</dbReference>
<keyword evidence="3" id="KW-0808">Transferase</keyword>
<organism evidence="12 13">
    <name type="scientific">Neodothiora populina</name>
    <dbReference type="NCBI Taxonomy" id="2781224"/>
    <lineage>
        <taxon>Eukaryota</taxon>
        <taxon>Fungi</taxon>
        <taxon>Dikarya</taxon>
        <taxon>Ascomycota</taxon>
        <taxon>Pezizomycotina</taxon>
        <taxon>Dothideomycetes</taxon>
        <taxon>Dothideomycetidae</taxon>
        <taxon>Dothideales</taxon>
        <taxon>Dothioraceae</taxon>
        <taxon>Neodothiora</taxon>
    </lineage>
</organism>
<dbReference type="InterPro" id="IPR008271">
    <property type="entry name" value="Ser/Thr_kinase_AS"/>
</dbReference>
<dbReference type="PANTHER" id="PTHR44899:SF10">
    <property type="entry name" value="NIMA-RELATED KINASE 2"/>
    <property type="match status" value="1"/>
</dbReference>
<dbReference type="InterPro" id="IPR000719">
    <property type="entry name" value="Prot_kinase_dom"/>
</dbReference>
<dbReference type="RefSeq" id="XP_069200914.1">
    <property type="nucleotide sequence ID" value="XM_069343101.1"/>
</dbReference>
<evidence type="ECO:0000313" key="12">
    <source>
        <dbReference type="EMBL" id="KAL1304639.1"/>
    </source>
</evidence>
<feature type="coiled-coil region" evidence="9">
    <location>
        <begin position="313"/>
        <end position="347"/>
    </location>
</feature>
<evidence type="ECO:0000256" key="4">
    <source>
        <dbReference type="ARBA" id="ARBA00022741"/>
    </source>
</evidence>
<dbReference type="SMART" id="SM00220">
    <property type="entry name" value="S_TKc"/>
    <property type="match status" value="1"/>
</dbReference>
<keyword evidence="9" id="KW-0175">Coiled coil</keyword>
<feature type="domain" description="Protein kinase" evidence="11">
    <location>
        <begin position="9"/>
        <end position="293"/>
    </location>
</feature>
<dbReference type="GeneID" id="95977304"/>
<comment type="catalytic activity">
    <reaction evidence="8">
        <text>L-seryl-[protein] + ATP = O-phospho-L-seryl-[protein] + ADP + H(+)</text>
        <dbReference type="Rhea" id="RHEA:17989"/>
        <dbReference type="Rhea" id="RHEA-COMP:9863"/>
        <dbReference type="Rhea" id="RHEA-COMP:11604"/>
        <dbReference type="ChEBI" id="CHEBI:15378"/>
        <dbReference type="ChEBI" id="CHEBI:29999"/>
        <dbReference type="ChEBI" id="CHEBI:30616"/>
        <dbReference type="ChEBI" id="CHEBI:83421"/>
        <dbReference type="ChEBI" id="CHEBI:456216"/>
        <dbReference type="EC" id="2.7.11.1"/>
    </reaction>
</comment>
<feature type="region of interest" description="Disordered" evidence="10">
    <location>
        <begin position="701"/>
        <end position="757"/>
    </location>
</feature>
<feature type="region of interest" description="Disordered" evidence="10">
    <location>
        <begin position="645"/>
        <end position="671"/>
    </location>
</feature>
<feature type="compositionally biased region" description="Basic and acidic residues" evidence="10">
    <location>
        <begin position="523"/>
        <end position="537"/>
    </location>
</feature>
<sequence length="757" mass="84103">MADTEAEKYEVLSKIGQGSFGIIRKVRRKADGLILCRKEICYSRMSQKEREQLQAELEILRRLRHPNIVAYYEREHLKASHDLHLYMEYCGNGDLGIMIKDLKARNEYADEEFVWTIFSQIVGALYRCHYGEDPPEVNSNALGLTRNALPLKSKQSHHMILHRDLKPENVFLGDNNSVKLGDFGLSKIILSHDFASTYVGTPFYMSPEICAAERYSLYSDIWSLGCIIYELCTREPPFNARTHLELIQKIKLGKVAPLPRMYSKELSDVISACLQVNPNSRPDTAALLNLPRVKLVRKTQEGAMVLQQHITAKENAITALRAAQETIAKLEAENEAMHEKLDHQLRLEWEAKAALEITRQVDMAGEKMREHYRALFEEQVQEEVNRRLASNASSQSSLCASCSTASTDRQDLDVPRSSTPPALSEGGSSLHTIGELEDEVPSADLTSLSLEDSPLMQRNKPVRKSGRTPFTRARTFAGSQEVAQSPMDVNMADPSPMSIASLSLSPRRTAQAQSSRLRQPAFTRDDNSFDRNLRDRNIPLFPAHEIVDEEDEDDDDFGSDAGSPTRAKPHADPFKTLANSTVTTGAGGRPGFLRQRTVPAQMQGRLKSGPNFAANGTQRNTPTDRSATIATSSPTRTTRLNRGLAAVSPTRKAPSAPAQPSPTALAAKKGGKEDMIRAVHRNNLEQGIKSKGRTLVELAQARGGIPSPERTSSGNDLSKVPIRSGGALDRAPLWDPERDEMPSPFLVKTRRPVQMPR</sequence>
<keyword evidence="6" id="KW-0067">ATP-binding</keyword>
<dbReference type="Pfam" id="PF00069">
    <property type="entry name" value="Pkinase"/>
    <property type="match status" value="2"/>
</dbReference>
<evidence type="ECO:0000256" key="7">
    <source>
        <dbReference type="ARBA" id="ARBA00047899"/>
    </source>
</evidence>
<feature type="compositionally biased region" description="Polar residues" evidence="10">
    <location>
        <begin position="416"/>
        <end position="430"/>
    </location>
</feature>
<dbReference type="CDD" id="cd08217">
    <property type="entry name" value="STKc_Nek2"/>
    <property type="match status" value="1"/>
</dbReference>
<dbReference type="Gene3D" id="3.30.200.20">
    <property type="entry name" value="Phosphorylase Kinase, domain 1"/>
    <property type="match status" value="1"/>
</dbReference>
<proteinExistence type="predicted"/>
<dbReference type="PANTHER" id="PTHR44899">
    <property type="entry name" value="CAMK FAMILY PROTEIN KINASE"/>
    <property type="match status" value="1"/>
</dbReference>
<comment type="caution">
    <text evidence="12">The sequence shown here is derived from an EMBL/GenBank/DDBJ whole genome shotgun (WGS) entry which is preliminary data.</text>
</comment>
<reference evidence="12 13" key="1">
    <citation type="submission" date="2024-07" db="EMBL/GenBank/DDBJ databases">
        <title>Draft sequence of the Neodothiora populina.</title>
        <authorList>
            <person name="Drown D.D."/>
            <person name="Schuette U.S."/>
            <person name="Buechlein A.B."/>
            <person name="Rusch D.R."/>
            <person name="Winton L.W."/>
            <person name="Adams G.A."/>
        </authorList>
    </citation>
    <scope>NUCLEOTIDE SEQUENCE [LARGE SCALE GENOMIC DNA]</scope>
    <source>
        <strain evidence="12 13">CPC 39397</strain>
    </source>
</reference>
<feature type="compositionally biased region" description="Polar residues" evidence="10">
    <location>
        <begin position="614"/>
        <end position="629"/>
    </location>
</feature>
<keyword evidence="4" id="KW-0547">Nucleotide-binding</keyword>
<feature type="region of interest" description="Disordered" evidence="10">
    <location>
        <begin position="405"/>
        <end position="430"/>
    </location>
</feature>